<dbReference type="Pfam" id="PF01571">
    <property type="entry name" value="GCV_T"/>
    <property type="match status" value="1"/>
</dbReference>
<gene>
    <name evidence="7" type="ORF">I5803_12975</name>
</gene>
<evidence type="ECO:0000313" key="8">
    <source>
        <dbReference type="Proteomes" id="UP000651050"/>
    </source>
</evidence>
<evidence type="ECO:0000259" key="4">
    <source>
        <dbReference type="Pfam" id="PF01571"/>
    </source>
</evidence>
<dbReference type="Proteomes" id="UP000651050">
    <property type="component" value="Unassembled WGS sequence"/>
</dbReference>
<dbReference type="InterPro" id="IPR032503">
    <property type="entry name" value="FAO_M"/>
</dbReference>
<feature type="domain" description="FAD dependent oxidoreductase" evidence="3">
    <location>
        <begin position="9"/>
        <end position="364"/>
    </location>
</feature>
<feature type="domain" description="Aminomethyltransferase C-terminal" evidence="5">
    <location>
        <begin position="720"/>
        <end position="774"/>
    </location>
</feature>
<dbReference type="Gene3D" id="3.50.50.60">
    <property type="entry name" value="FAD/NAD(P)-binding domain"/>
    <property type="match status" value="1"/>
</dbReference>
<evidence type="ECO:0000259" key="5">
    <source>
        <dbReference type="Pfam" id="PF08669"/>
    </source>
</evidence>
<dbReference type="Gene3D" id="2.40.30.110">
    <property type="entry name" value="Aminomethyltransferase beta-barrel domains"/>
    <property type="match status" value="1"/>
</dbReference>
<organism evidence="7 8">
    <name type="scientific">Caenimonas aquaedulcis</name>
    <dbReference type="NCBI Taxonomy" id="2793270"/>
    <lineage>
        <taxon>Bacteria</taxon>
        <taxon>Pseudomonadati</taxon>
        <taxon>Pseudomonadota</taxon>
        <taxon>Betaproteobacteria</taxon>
        <taxon>Burkholderiales</taxon>
        <taxon>Comamonadaceae</taxon>
        <taxon>Caenimonas</taxon>
    </lineage>
</organism>
<sequence length="804" mass="87940">MQLPAQAQVVIVGGGIAGCSTAYHLAKLGRTDVLLLEQGKLTGGTTWHAAGLVGQMRPNRNMTQMSKYGIELYSTLEAETGLATGWKQCGSVNVAKTPERMQVLRKQLAMARSFGVECHEISPREAGERYPVMRTDDLQGALWLPGDGKANPADLCMSLAKGARNRGVKIVEDIEVTGVLTEGGRVVGVRTAQGDVRCEVIVNCAGQWARQFGALAGVNVPLYSAEHFYVVTGKIDGVHPMLPVMRDPDGFIYYKEEVGGLVMGGFEPQAKPWKMDPIPSTFQFQLLDEDWDQFEILMTNAMHRTPCLQTAEIKMLLNGPESFTPDGNFILGEAPELRNYFVCAGFNSAGIANSGGAGRLMSEWIVGGEPSTDLWDVDIRRFGPFTGNRKALAERTGETLGLHYAMRWPRQELETARPLRTSPLYDLLAAKGAEFGSKNGWERANYFRPEGQPRPDYTLGTPGWLPWMVEEQRATREAVAIYDQTSFSKLLLQGRDALAVLQRLCANEMDVPVGKMVYTPMLNERGGIESDLTVMRQGAERFLIVTGSAQATRDADWIGRHLAPQEHAVLTDVSAMFSVLSVMGPKARELLSRVSPDDLSPDALKFSWTKEVDLGFARVRAARMSYVGGPGFELYVPVEMTRHVYLALQEAGRGLGLRDAGYYALDALRIEQGRRAWGAELGPDESPWEAGLGFSVKPDKASTFIGQEALREAAGKPLRKKLVTLVFPPGSAYAWGGETLLWQGEPAGEISSVGFSPLADACVALGYVRGEAAALPHEGSDARILLWGDAVPVKLFDRWPPAQR</sequence>
<dbReference type="Gene3D" id="3.30.9.10">
    <property type="entry name" value="D-Amino Acid Oxidase, subunit A, domain 2"/>
    <property type="match status" value="1"/>
</dbReference>
<dbReference type="GO" id="GO:0016491">
    <property type="term" value="F:oxidoreductase activity"/>
    <property type="evidence" value="ECO:0007669"/>
    <property type="project" value="UniProtKB-KW"/>
</dbReference>
<protein>
    <submittedName>
        <fullName evidence="7">FAD-dependent oxidoreductase</fullName>
    </submittedName>
</protein>
<dbReference type="GO" id="GO:0005737">
    <property type="term" value="C:cytoplasm"/>
    <property type="evidence" value="ECO:0007669"/>
    <property type="project" value="TreeGrafter"/>
</dbReference>
<feature type="domain" description="GCVT N-terminal" evidence="4">
    <location>
        <begin position="424"/>
        <end position="700"/>
    </location>
</feature>
<feature type="domain" description="FAD dependent oxidoreductase central" evidence="6">
    <location>
        <begin position="368"/>
        <end position="422"/>
    </location>
</feature>
<evidence type="ECO:0000256" key="2">
    <source>
        <dbReference type="ARBA" id="ARBA00023002"/>
    </source>
</evidence>
<evidence type="ECO:0000256" key="1">
    <source>
        <dbReference type="ARBA" id="ARBA00008609"/>
    </source>
</evidence>
<keyword evidence="8" id="KW-1185">Reference proteome</keyword>
<evidence type="ECO:0000259" key="3">
    <source>
        <dbReference type="Pfam" id="PF01266"/>
    </source>
</evidence>
<dbReference type="Pfam" id="PF16350">
    <property type="entry name" value="FAO_M"/>
    <property type="match status" value="1"/>
</dbReference>
<comment type="caution">
    <text evidence="7">The sequence shown here is derived from an EMBL/GenBank/DDBJ whole genome shotgun (WGS) entry which is preliminary data.</text>
</comment>
<keyword evidence="2" id="KW-0560">Oxidoreductase</keyword>
<dbReference type="SUPFAM" id="SSF101790">
    <property type="entry name" value="Aminomethyltransferase beta-barrel domain"/>
    <property type="match status" value="1"/>
</dbReference>
<dbReference type="Gene3D" id="3.30.1360.120">
    <property type="entry name" value="Probable tRNA modification gtpase trme, domain 1"/>
    <property type="match status" value="1"/>
</dbReference>
<evidence type="ECO:0000313" key="7">
    <source>
        <dbReference type="EMBL" id="MBG9388940.1"/>
    </source>
</evidence>
<dbReference type="Pfam" id="PF08669">
    <property type="entry name" value="GCV_T_C"/>
    <property type="match status" value="1"/>
</dbReference>
<proteinExistence type="inferred from homology"/>
<dbReference type="InterPro" id="IPR006222">
    <property type="entry name" value="GCVT_N"/>
</dbReference>
<dbReference type="InterPro" id="IPR036188">
    <property type="entry name" value="FAD/NAD-bd_sf"/>
</dbReference>
<dbReference type="RefSeq" id="WP_196986762.1">
    <property type="nucleotide sequence ID" value="NZ_JADWYS010000001.1"/>
</dbReference>
<dbReference type="InterPro" id="IPR013977">
    <property type="entry name" value="GcvT_C"/>
</dbReference>
<name>A0A931MI75_9BURK</name>
<dbReference type="InterPro" id="IPR027266">
    <property type="entry name" value="TrmE/GcvT-like"/>
</dbReference>
<dbReference type="EMBL" id="JADWYS010000001">
    <property type="protein sequence ID" value="MBG9388940.1"/>
    <property type="molecule type" value="Genomic_DNA"/>
</dbReference>
<reference evidence="7" key="1">
    <citation type="submission" date="2020-11" db="EMBL/GenBank/DDBJ databases">
        <title>Bacterial whole genome sequence for Caenimonas sp. DR4.4.</title>
        <authorList>
            <person name="Le V."/>
            <person name="Ko S.-R."/>
            <person name="Ahn C.-Y."/>
            <person name="Oh H.-M."/>
        </authorList>
    </citation>
    <scope>NUCLEOTIDE SEQUENCE</scope>
    <source>
        <strain evidence="7">DR4.4</strain>
    </source>
</reference>
<comment type="similarity">
    <text evidence="1">Belongs to the GcvT family.</text>
</comment>
<accession>A0A931MI75</accession>
<evidence type="ECO:0000259" key="6">
    <source>
        <dbReference type="Pfam" id="PF16350"/>
    </source>
</evidence>
<dbReference type="SUPFAM" id="SSF54373">
    <property type="entry name" value="FAD-linked reductases, C-terminal domain"/>
    <property type="match status" value="1"/>
</dbReference>
<dbReference type="AlphaFoldDB" id="A0A931MI75"/>
<dbReference type="InterPro" id="IPR029043">
    <property type="entry name" value="GcvT/YgfZ_C"/>
</dbReference>
<dbReference type="Pfam" id="PF01266">
    <property type="entry name" value="DAO"/>
    <property type="match status" value="1"/>
</dbReference>
<dbReference type="SUPFAM" id="SSF103025">
    <property type="entry name" value="Folate-binding domain"/>
    <property type="match status" value="1"/>
</dbReference>
<dbReference type="PANTHER" id="PTHR13847">
    <property type="entry name" value="SARCOSINE DEHYDROGENASE-RELATED"/>
    <property type="match status" value="1"/>
</dbReference>
<dbReference type="PANTHER" id="PTHR13847:SF193">
    <property type="entry name" value="PYRUVATE DEHYDROGENASE PHOSPHATASE REGULATORY SUBUNIT, MITOCHONDRIAL"/>
    <property type="match status" value="1"/>
</dbReference>
<dbReference type="InterPro" id="IPR006076">
    <property type="entry name" value="FAD-dep_OxRdtase"/>
</dbReference>
<dbReference type="SUPFAM" id="SSF51905">
    <property type="entry name" value="FAD/NAD(P)-binding domain"/>
    <property type="match status" value="1"/>
</dbReference>
<dbReference type="Gene3D" id="3.30.70.1400">
    <property type="entry name" value="Aminomethyltransferase beta-barrel domains"/>
    <property type="match status" value="1"/>
</dbReference>